<dbReference type="RefSeq" id="WP_242286553.1">
    <property type="nucleotide sequence ID" value="NZ_JAKKSL010000002.1"/>
</dbReference>
<organism evidence="2 3">
    <name type="scientific">Colwellia maritima</name>
    <dbReference type="NCBI Taxonomy" id="2912588"/>
    <lineage>
        <taxon>Bacteria</taxon>
        <taxon>Pseudomonadati</taxon>
        <taxon>Pseudomonadota</taxon>
        <taxon>Gammaproteobacteria</taxon>
        <taxon>Alteromonadales</taxon>
        <taxon>Colwelliaceae</taxon>
        <taxon>Colwellia</taxon>
    </lineage>
</organism>
<accession>A0ABS9X1F9</accession>
<keyword evidence="3" id="KW-1185">Reference proteome</keyword>
<protein>
    <submittedName>
        <fullName evidence="2">Uncharacterized protein</fullName>
    </submittedName>
</protein>
<dbReference type="Proteomes" id="UP001139646">
    <property type="component" value="Unassembled WGS sequence"/>
</dbReference>
<dbReference type="EMBL" id="JAKKSL010000002">
    <property type="protein sequence ID" value="MCI2284091.1"/>
    <property type="molecule type" value="Genomic_DNA"/>
</dbReference>
<feature type="region of interest" description="Disordered" evidence="1">
    <location>
        <begin position="46"/>
        <end position="80"/>
    </location>
</feature>
<proteinExistence type="predicted"/>
<gene>
    <name evidence="2" type="ORF">L3081_12720</name>
</gene>
<evidence type="ECO:0000313" key="2">
    <source>
        <dbReference type="EMBL" id="MCI2284091.1"/>
    </source>
</evidence>
<reference evidence="2" key="1">
    <citation type="submission" date="2022-01" db="EMBL/GenBank/DDBJ databases">
        <title>Colwellia maritima, isolated from seawater.</title>
        <authorList>
            <person name="Kristyanto S."/>
            <person name="Jung J."/>
            <person name="Jeon C.O."/>
        </authorList>
    </citation>
    <scope>NUCLEOTIDE SEQUENCE</scope>
    <source>
        <strain evidence="2">MSW7</strain>
    </source>
</reference>
<feature type="compositionally biased region" description="Basic and acidic residues" evidence="1">
    <location>
        <begin position="57"/>
        <end position="71"/>
    </location>
</feature>
<name>A0ABS9X1F9_9GAMM</name>
<sequence length="80" mass="9367">MNTKKKKVYHNDIVEFNGEVIQVIVDENLQHENQVDDDFIEVIQPSTYAQTNQQQNDKQKKAVSPKDETAKQHKRKPISF</sequence>
<comment type="caution">
    <text evidence="2">The sequence shown here is derived from an EMBL/GenBank/DDBJ whole genome shotgun (WGS) entry which is preliminary data.</text>
</comment>
<evidence type="ECO:0000256" key="1">
    <source>
        <dbReference type="SAM" id="MobiDB-lite"/>
    </source>
</evidence>
<evidence type="ECO:0000313" key="3">
    <source>
        <dbReference type="Proteomes" id="UP001139646"/>
    </source>
</evidence>